<evidence type="ECO:0000256" key="1">
    <source>
        <dbReference type="SAM" id="MobiDB-lite"/>
    </source>
</evidence>
<protein>
    <submittedName>
        <fullName evidence="3">Uncharacterized protein</fullName>
    </submittedName>
</protein>
<dbReference type="InterPro" id="IPR011044">
    <property type="entry name" value="Quino_amine_DH_bsu"/>
</dbReference>
<name>A0A383WKQ0_TETOB</name>
<reference evidence="3 4" key="1">
    <citation type="submission" date="2016-10" db="EMBL/GenBank/DDBJ databases">
        <authorList>
            <person name="Cai Z."/>
        </authorList>
    </citation>
    <scope>NUCLEOTIDE SEQUENCE [LARGE SCALE GENOMIC DNA]</scope>
</reference>
<proteinExistence type="predicted"/>
<dbReference type="EMBL" id="FNXT01001301">
    <property type="protein sequence ID" value="SZX78040.1"/>
    <property type="molecule type" value="Genomic_DNA"/>
</dbReference>
<evidence type="ECO:0000313" key="3">
    <source>
        <dbReference type="EMBL" id="SZX78040.1"/>
    </source>
</evidence>
<feature type="compositionally biased region" description="Low complexity" evidence="1">
    <location>
        <begin position="327"/>
        <end position="338"/>
    </location>
</feature>
<feature type="region of interest" description="Disordered" evidence="1">
    <location>
        <begin position="29"/>
        <end position="72"/>
    </location>
</feature>
<dbReference type="Proteomes" id="UP000256970">
    <property type="component" value="Unassembled WGS sequence"/>
</dbReference>
<keyword evidence="4" id="KW-1185">Reference proteome</keyword>
<feature type="chain" id="PRO_5016574398" evidence="2">
    <location>
        <begin position="24"/>
        <end position="918"/>
    </location>
</feature>
<evidence type="ECO:0000256" key="2">
    <source>
        <dbReference type="SAM" id="SignalP"/>
    </source>
</evidence>
<dbReference type="AlphaFoldDB" id="A0A383WKQ0"/>
<dbReference type="SUPFAM" id="SSF50969">
    <property type="entry name" value="YVTN repeat-like/Quinoprotein amine dehydrogenase"/>
    <property type="match status" value="1"/>
</dbReference>
<dbReference type="PROSITE" id="PS51257">
    <property type="entry name" value="PROKAR_LIPOPROTEIN"/>
    <property type="match status" value="1"/>
</dbReference>
<feature type="region of interest" description="Disordered" evidence="1">
    <location>
        <begin position="282"/>
        <end position="372"/>
    </location>
</feature>
<keyword evidence="2" id="KW-0732">Signal</keyword>
<feature type="compositionally biased region" description="Basic and acidic residues" evidence="1">
    <location>
        <begin position="348"/>
        <end position="360"/>
    </location>
</feature>
<evidence type="ECO:0000313" key="4">
    <source>
        <dbReference type="Proteomes" id="UP000256970"/>
    </source>
</evidence>
<sequence>MSAKKAWIKLLVVLPFLIAACSANRQLAASGSSSSGSSDTDGDAGSSSSSSSSGSSSSGGSGSSYDSSGGSSTRLLLHEGTRAYVTPAGRALLSASVRRQLLQDGERPTACGKLGTLVPNYYTAQGSMYGIAMSSNSDGSLILVGAPMNVPNVTIPGGANLLTSQNSKTCEYTVRPVWRPRNSYKYYGAQVALSEDGSTMLVMDGVEAVMVKQNSTGNGTTNSSSAAVMVPAGNKPVVHVFRKSRTPFVKPPSPPPAPPGPWDPECCQNVTSQCCVDAARKFGNWPPGSSDRKKGHNGVMDINDMPFMGIPGTPSWEQMWTNRTGNSSSSGSSSGSSSAGQTHGKHDKGKDDKKGKHDEPVAPGLPTGKPYRRLLGLLPDEEFRYVQKLDCELRQAMAASMSVSVSKDGDTVLVSFAIGEGFPDKRGSAQVFYWDKDTQRYKFIQDLETLNQPAGVSVHFGASSAISTDGQIIAVGSAAFANQLNKFTYLYRRDSAIDRFRIIAAINNGETYADPWPTASAIGVNIDNALAMSQSGRYILRVEDNRLVVYEGAGSGMSMSWARRCQIAAPQGYLFRTSAGALSIVEVAGSKVKFAAGAYMGDLQYNPQQMAVFMFYMDARRDGTCPWRPAEKHTHADPFSQYGAAVTLTPDGKLMAVGAPEAWDNNMSNQTGAVYLIDASEVEDTGLRARTVTIAANDKAGCVNGRDANGNACVQKAPDLKICKDIQRKDGSILHIGPPGCKPPPPPSGGWFSAASLGGPQDAGIPDQFRTSSVSAYTTLSPSIKGGVAVPVGQNIWLGNQAKAATQASYFGVPTAAITKPKDSIVSASGWPTSVSAALGGLPKPEAAPPAIKATGLLQGLGNAIVKGLVGAGAGGGVGGLGGPAPAGLPGLPGKSAASIGLPAGAVIRNPEVLKQGG</sequence>
<feature type="signal peptide" evidence="2">
    <location>
        <begin position="1"/>
        <end position="23"/>
    </location>
</feature>
<feature type="compositionally biased region" description="Polar residues" evidence="1">
    <location>
        <begin position="315"/>
        <end position="326"/>
    </location>
</feature>
<organism evidence="3 4">
    <name type="scientific">Tetradesmus obliquus</name>
    <name type="common">Green alga</name>
    <name type="synonym">Acutodesmus obliquus</name>
    <dbReference type="NCBI Taxonomy" id="3088"/>
    <lineage>
        <taxon>Eukaryota</taxon>
        <taxon>Viridiplantae</taxon>
        <taxon>Chlorophyta</taxon>
        <taxon>core chlorophytes</taxon>
        <taxon>Chlorophyceae</taxon>
        <taxon>CS clade</taxon>
        <taxon>Sphaeropleales</taxon>
        <taxon>Scenedesmaceae</taxon>
        <taxon>Tetradesmus</taxon>
    </lineage>
</organism>
<feature type="compositionally biased region" description="Low complexity" evidence="1">
    <location>
        <begin position="30"/>
        <end position="56"/>
    </location>
</feature>
<gene>
    <name evidence="3" type="ORF">BQ4739_LOCUS18369</name>
</gene>
<accession>A0A383WKQ0</accession>
<feature type="compositionally biased region" description="Low complexity" evidence="1">
    <location>
        <begin position="63"/>
        <end position="72"/>
    </location>
</feature>